<organism evidence="2 3">
    <name type="scientific">Glomus cerebriforme</name>
    <dbReference type="NCBI Taxonomy" id="658196"/>
    <lineage>
        <taxon>Eukaryota</taxon>
        <taxon>Fungi</taxon>
        <taxon>Fungi incertae sedis</taxon>
        <taxon>Mucoromycota</taxon>
        <taxon>Glomeromycotina</taxon>
        <taxon>Glomeromycetes</taxon>
        <taxon>Glomerales</taxon>
        <taxon>Glomeraceae</taxon>
        <taxon>Glomus</taxon>
    </lineage>
</organism>
<dbReference type="OrthoDB" id="2494650at2759"/>
<dbReference type="EMBL" id="QKYT01000259">
    <property type="protein sequence ID" value="RIA88525.1"/>
    <property type="molecule type" value="Genomic_DNA"/>
</dbReference>
<feature type="compositionally biased region" description="Basic and acidic residues" evidence="1">
    <location>
        <begin position="425"/>
        <end position="444"/>
    </location>
</feature>
<keyword evidence="3" id="KW-1185">Reference proteome</keyword>
<name>A0A397SWZ2_9GLOM</name>
<accession>A0A397SWZ2</accession>
<evidence type="ECO:0000313" key="3">
    <source>
        <dbReference type="Proteomes" id="UP000265703"/>
    </source>
</evidence>
<protein>
    <submittedName>
        <fullName evidence="2">Uncharacterized protein</fullName>
    </submittedName>
</protein>
<sequence>MGATISTYTDKFFDEKVVTVDTKNFNFWEWSEQEKFFRRNNLWHELKQGNRTNPVAALVKGVSDNSKINRNIIYLVGGIVSVFYEEALDHQTHKLEEAYEQNQRDSITIDELKAKLAAVSKTPTSLNQKSKVHDSAEKDLIVIEDEDITISSTRKGSTSTIDTNDTVERIEIANAESSYMTQNNDQQPNQEVVHMETNKENPKPQPTIVVKKPDESLKKKKSKKKKEFTPYIITGHIVPPKLKTNIRDIMLYDVPGDWDAEKITETINKDLGSLLKATLRKQGKYYSVRASVVLRTKKLEELEVYQTWQTVIGETIVRWFPGDWTLEMRKERLNHQAVIKNLADDLTEAKVYLGVDTTIHNRYKSIKIVKDNKGKKKLIGFFEKHADVITACQHPITIDNVKYNWTRDNYKQKQEKKKARGNNNKKRDSNKKDSDKKKSKDTSSSRKNLSKKRGGNKQDSVADILAKALAKIMAGQEKSGSRKGKKNKSRGSSRS</sequence>
<feature type="compositionally biased region" description="Basic residues" evidence="1">
    <location>
        <begin position="481"/>
        <end position="495"/>
    </location>
</feature>
<evidence type="ECO:0000256" key="1">
    <source>
        <dbReference type="SAM" id="MobiDB-lite"/>
    </source>
</evidence>
<gene>
    <name evidence="2" type="ORF">C1645_826207</name>
</gene>
<reference evidence="2 3" key="1">
    <citation type="submission" date="2018-06" db="EMBL/GenBank/DDBJ databases">
        <title>Comparative genomics reveals the genomic features of Rhizophagus irregularis, R. cerebriforme, R. diaphanum and Gigaspora rosea, and their symbiotic lifestyle signature.</title>
        <authorList>
            <person name="Morin E."/>
            <person name="San Clemente H."/>
            <person name="Chen E.C.H."/>
            <person name="De La Providencia I."/>
            <person name="Hainaut M."/>
            <person name="Kuo A."/>
            <person name="Kohler A."/>
            <person name="Murat C."/>
            <person name="Tang N."/>
            <person name="Roy S."/>
            <person name="Loubradou J."/>
            <person name="Henrissat B."/>
            <person name="Grigoriev I.V."/>
            <person name="Corradi N."/>
            <person name="Roux C."/>
            <person name="Martin F.M."/>
        </authorList>
    </citation>
    <scope>NUCLEOTIDE SEQUENCE [LARGE SCALE GENOMIC DNA]</scope>
    <source>
        <strain evidence="2 3">DAOM 227022</strain>
    </source>
</reference>
<feature type="compositionally biased region" description="Basic residues" evidence="1">
    <location>
        <begin position="414"/>
        <end position="424"/>
    </location>
</feature>
<feature type="region of interest" description="Disordered" evidence="1">
    <location>
        <begin position="410"/>
        <end position="495"/>
    </location>
</feature>
<dbReference type="AlphaFoldDB" id="A0A397SWZ2"/>
<proteinExistence type="predicted"/>
<evidence type="ECO:0000313" key="2">
    <source>
        <dbReference type="EMBL" id="RIA88525.1"/>
    </source>
</evidence>
<dbReference type="Proteomes" id="UP000265703">
    <property type="component" value="Unassembled WGS sequence"/>
</dbReference>
<comment type="caution">
    <text evidence="2">The sequence shown here is derived from an EMBL/GenBank/DDBJ whole genome shotgun (WGS) entry which is preliminary data.</text>
</comment>